<name>A0A3G4YLF6_9TREM</name>
<accession>A0A3G4YLF6</accession>
<keyword evidence="9" id="KW-0520">NAD</keyword>
<feature type="transmembrane region" description="Helical" evidence="9">
    <location>
        <begin position="7"/>
        <end position="26"/>
    </location>
</feature>
<evidence type="ECO:0000256" key="8">
    <source>
        <dbReference type="ARBA" id="ARBA00049551"/>
    </source>
</evidence>
<protein>
    <recommendedName>
        <fullName evidence="3 9">NADH-ubiquinone oxidoreductase chain 3</fullName>
        <ecNumber evidence="9">7.1.1.2</ecNumber>
    </recommendedName>
</protein>
<evidence type="ECO:0000256" key="4">
    <source>
        <dbReference type="ARBA" id="ARBA00022448"/>
    </source>
</evidence>
<keyword evidence="6 9" id="KW-1133">Transmembrane helix</keyword>
<evidence type="ECO:0000313" key="10">
    <source>
        <dbReference type="EMBL" id="AYV63040.1"/>
    </source>
</evidence>
<dbReference type="InterPro" id="IPR038430">
    <property type="entry name" value="NDAH_ubi_oxred_su3_sf"/>
</dbReference>
<evidence type="ECO:0000256" key="6">
    <source>
        <dbReference type="ARBA" id="ARBA00022989"/>
    </source>
</evidence>
<keyword evidence="5 9" id="KW-0812">Transmembrane</keyword>
<dbReference type="GO" id="GO:0008137">
    <property type="term" value="F:NADH dehydrogenase (ubiquinone) activity"/>
    <property type="evidence" value="ECO:0007669"/>
    <property type="project" value="UniProtKB-UniRule"/>
</dbReference>
<dbReference type="EC" id="7.1.1.2" evidence="9"/>
<evidence type="ECO:0000256" key="3">
    <source>
        <dbReference type="ARBA" id="ARBA00021007"/>
    </source>
</evidence>
<keyword evidence="4 9" id="KW-0813">Transport</keyword>
<evidence type="ECO:0000256" key="7">
    <source>
        <dbReference type="ARBA" id="ARBA00023136"/>
    </source>
</evidence>
<geneLocation type="mitochondrion" evidence="10"/>
<dbReference type="GO" id="GO:0031966">
    <property type="term" value="C:mitochondrial membrane"/>
    <property type="evidence" value="ECO:0007669"/>
    <property type="project" value="UniProtKB-SubCell"/>
</dbReference>
<gene>
    <name evidence="10" type="primary">nad3</name>
</gene>
<feature type="transmembrane region" description="Helical" evidence="9">
    <location>
        <begin position="92"/>
        <end position="110"/>
    </location>
</feature>
<dbReference type="EMBL" id="MG972809">
    <property type="protein sequence ID" value="AYV63040.1"/>
    <property type="molecule type" value="Genomic_DNA"/>
</dbReference>
<organism evidence="10">
    <name type="scientific">Haplorchis taichui</name>
    <dbReference type="NCBI Taxonomy" id="235153"/>
    <lineage>
        <taxon>Eukaryota</taxon>
        <taxon>Metazoa</taxon>
        <taxon>Spiralia</taxon>
        <taxon>Lophotrochozoa</taxon>
        <taxon>Platyhelminthes</taxon>
        <taxon>Trematoda</taxon>
        <taxon>Digenea</taxon>
        <taxon>Opisthorchiida</taxon>
        <taxon>Opisthorchiata</taxon>
        <taxon>Heterophyidae</taxon>
        <taxon>Haplorchis</taxon>
    </lineage>
</organism>
<keyword evidence="9 10" id="KW-0496">Mitochondrion</keyword>
<reference evidence="10" key="1">
    <citation type="submission" date="2018-02" db="EMBL/GenBank/DDBJ databases">
        <title>Contribution of heterophyid complete Mitochondrial Genomes to phylogenetic resolution of family Heterophyidae and superfamily Opisthorchioidea (Trematoda: Platyhelminthes).</title>
        <authorList>
            <person name="Le T.H."/>
            <person name="Nguyen T.K."/>
            <person name="Do T.R."/>
            <person name="Doan T.T.H."/>
            <person name="Nguyen T.B.N."/>
            <person name="Le V.H."/>
            <person name="Le T.K.X."/>
        </authorList>
    </citation>
    <scope>NUCLEOTIDE SEQUENCE</scope>
    <source>
        <strain evidence="10">QT3</strain>
    </source>
</reference>
<dbReference type="InterPro" id="IPR000440">
    <property type="entry name" value="NADH_UbQ/plastoQ_OxRdtase_su3"/>
</dbReference>
<keyword evidence="9" id="KW-1278">Translocase</keyword>
<evidence type="ECO:0000256" key="9">
    <source>
        <dbReference type="RuleBase" id="RU003640"/>
    </source>
</evidence>
<evidence type="ECO:0000256" key="5">
    <source>
        <dbReference type="ARBA" id="ARBA00022692"/>
    </source>
</evidence>
<comment type="function">
    <text evidence="9">Core subunit of the mitochondrial membrane respiratory chain NADH dehydrogenase (Complex I) which catalyzes electron transfer from NADH through the respiratory chain, using ubiquinone as an electron acceptor. Essential for the catalytic activity of complex I.</text>
</comment>
<evidence type="ECO:0000256" key="1">
    <source>
        <dbReference type="ARBA" id="ARBA00004370"/>
    </source>
</evidence>
<keyword evidence="9" id="KW-0679">Respiratory chain</keyword>
<sequence length="119" mass="13779">MGYSGLCALLFFLIFFLVGVFHLFLWDSGLWGFVSGFRSWVGSFECGFISQGVSENYFSWTYFILLVFFVVFDLEISLLLNLPLQGLLFKNLPYYVCFVVLLCFGFGIEVNKGYVEWSY</sequence>
<comment type="similarity">
    <text evidence="2 9">Belongs to the complex I subunit 3 family.</text>
</comment>
<keyword evidence="7 9" id="KW-0472">Membrane</keyword>
<evidence type="ECO:0000256" key="2">
    <source>
        <dbReference type="ARBA" id="ARBA00008472"/>
    </source>
</evidence>
<proteinExistence type="inferred from homology"/>
<dbReference type="Gene3D" id="1.20.58.1610">
    <property type="entry name" value="NADH:ubiquinone/plastoquinone oxidoreductase, chain 3"/>
    <property type="match status" value="1"/>
</dbReference>
<keyword evidence="9" id="KW-0830">Ubiquinone</keyword>
<dbReference type="AlphaFoldDB" id="A0A3G4YLF6"/>
<keyword evidence="9" id="KW-0249">Electron transport</keyword>
<comment type="catalytic activity">
    <reaction evidence="8 9">
        <text>a ubiquinone + NADH + 5 H(+)(in) = a ubiquinol + NAD(+) + 4 H(+)(out)</text>
        <dbReference type="Rhea" id="RHEA:29091"/>
        <dbReference type="Rhea" id="RHEA-COMP:9565"/>
        <dbReference type="Rhea" id="RHEA-COMP:9566"/>
        <dbReference type="ChEBI" id="CHEBI:15378"/>
        <dbReference type="ChEBI" id="CHEBI:16389"/>
        <dbReference type="ChEBI" id="CHEBI:17976"/>
        <dbReference type="ChEBI" id="CHEBI:57540"/>
        <dbReference type="ChEBI" id="CHEBI:57945"/>
        <dbReference type="EC" id="7.1.1.2"/>
    </reaction>
</comment>
<comment type="subcellular location">
    <subcellularLocation>
        <location evidence="1">Membrane</location>
    </subcellularLocation>
    <subcellularLocation>
        <location evidence="9">Mitochondrion membrane</location>
        <topology evidence="9">Multi-pass membrane protein</topology>
    </subcellularLocation>
</comment>
<feature type="transmembrane region" description="Helical" evidence="9">
    <location>
        <begin position="60"/>
        <end position="80"/>
    </location>
</feature>
<dbReference type="Pfam" id="PF00507">
    <property type="entry name" value="Oxidored_q4"/>
    <property type="match status" value="1"/>
</dbReference>